<comment type="subcellular location">
    <subcellularLocation>
        <location evidence="2">Nucleus</location>
        <location evidence="2">Nucleolus</location>
    </subcellularLocation>
</comment>
<dbReference type="AlphaFoldDB" id="A0A1E3I675"/>
<evidence type="ECO:0000256" key="1">
    <source>
        <dbReference type="ARBA" id="ARBA00002889"/>
    </source>
</evidence>
<evidence type="ECO:0000313" key="8">
    <source>
        <dbReference type="Proteomes" id="UP000094065"/>
    </source>
</evidence>
<dbReference type="PANTHER" id="PTHR13243:SF1">
    <property type="entry name" value="NUCLEOLAR PROTEIN 16"/>
    <property type="match status" value="1"/>
</dbReference>
<keyword evidence="5" id="KW-0539">Nucleus</keyword>
<dbReference type="GeneID" id="30151352"/>
<feature type="region of interest" description="Disordered" evidence="6">
    <location>
        <begin position="1"/>
        <end position="42"/>
    </location>
</feature>
<protein>
    <recommendedName>
        <fullName evidence="4">Nucleolar protein 16</fullName>
    </recommendedName>
</protein>
<dbReference type="Pfam" id="PF09420">
    <property type="entry name" value="Nop16"/>
    <property type="match status" value="1"/>
</dbReference>
<comment type="similarity">
    <text evidence="3">Belongs to the NOP16 family.</text>
</comment>
<dbReference type="RefSeq" id="XP_018997811.1">
    <property type="nucleotide sequence ID" value="XM_019133106.1"/>
</dbReference>
<dbReference type="InterPro" id="IPR019002">
    <property type="entry name" value="Ribosome_biogenesis_Nop16"/>
</dbReference>
<keyword evidence="8" id="KW-1185">Reference proteome</keyword>
<dbReference type="EMBL" id="AWGJ01000001">
    <property type="protein sequence ID" value="ODN84008.1"/>
    <property type="molecule type" value="Genomic_DNA"/>
</dbReference>
<dbReference type="Proteomes" id="UP000094065">
    <property type="component" value="Unassembled WGS sequence"/>
</dbReference>
<sequence length="218" mass="24564">MANPRQRNKAKSSRSHKPSLAAKRRMHQKLRKAPPLKGPEVLQDKWDKKKTVFQNYAALGLLPSIPIPQQASSRSHRVQLPEVPESAQDEGEAGPVKVGFGKIIRDEEGNVIDIIIEGEEEEEAQKKAEDEMEVDEKSKKVEAKTEVVRQLELLAATSAPVVRHTSTSERTWLQQLVDKYGDDTARMTRDRKLNVWQKTEGEIKRMIKKAGGVGKLSK</sequence>
<comment type="caution">
    <text evidence="7">The sequence shown here is derived from an EMBL/GenBank/DDBJ whole genome shotgun (WGS) entry which is preliminary data.</text>
</comment>
<dbReference type="OrthoDB" id="285729at2759"/>
<name>A0A1E3I675_9TREE</name>
<organism evidence="7 8">
    <name type="scientific">Cryptococcus amylolentus CBS 6039</name>
    <dbReference type="NCBI Taxonomy" id="1295533"/>
    <lineage>
        <taxon>Eukaryota</taxon>
        <taxon>Fungi</taxon>
        <taxon>Dikarya</taxon>
        <taxon>Basidiomycota</taxon>
        <taxon>Agaricomycotina</taxon>
        <taxon>Tremellomycetes</taxon>
        <taxon>Tremellales</taxon>
        <taxon>Cryptococcaceae</taxon>
        <taxon>Cryptococcus</taxon>
    </lineage>
</organism>
<comment type="function">
    <text evidence="1">Involved in the biogenesis of the 60S ribosomal subunit.</text>
</comment>
<evidence type="ECO:0000313" key="7">
    <source>
        <dbReference type="EMBL" id="ODN84008.1"/>
    </source>
</evidence>
<dbReference type="GO" id="GO:0005730">
    <property type="term" value="C:nucleolus"/>
    <property type="evidence" value="ECO:0007669"/>
    <property type="project" value="UniProtKB-SubCell"/>
</dbReference>
<dbReference type="STRING" id="1295533.A0A1E3I675"/>
<feature type="region of interest" description="Disordered" evidence="6">
    <location>
        <begin position="70"/>
        <end position="100"/>
    </location>
</feature>
<proteinExistence type="inferred from homology"/>
<gene>
    <name evidence="7" type="ORF">L202_00043</name>
</gene>
<evidence type="ECO:0000256" key="2">
    <source>
        <dbReference type="ARBA" id="ARBA00004604"/>
    </source>
</evidence>
<accession>A0A1E3I675</accession>
<dbReference type="GO" id="GO:0042273">
    <property type="term" value="P:ribosomal large subunit biogenesis"/>
    <property type="evidence" value="ECO:0007669"/>
    <property type="project" value="TreeGrafter"/>
</dbReference>
<evidence type="ECO:0000256" key="6">
    <source>
        <dbReference type="SAM" id="MobiDB-lite"/>
    </source>
</evidence>
<feature type="compositionally biased region" description="Basic residues" evidence="6">
    <location>
        <begin position="1"/>
        <end position="34"/>
    </location>
</feature>
<feature type="compositionally biased region" description="Basic and acidic residues" evidence="6">
    <location>
        <begin position="124"/>
        <end position="141"/>
    </location>
</feature>
<evidence type="ECO:0000256" key="3">
    <source>
        <dbReference type="ARBA" id="ARBA00008479"/>
    </source>
</evidence>
<reference evidence="7 8" key="1">
    <citation type="submission" date="2016-06" db="EMBL/GenBank/DDBJ databases">
        <title>Evolution of pathogenesis and genome organization in the Tremellales.</title>
        <authorList>
            <person name="Cuomo C."/>
            <person name="Litvintseva A."/>
            <person name="Heitman J."/>
            <person name="Chen Y."/>
            <person name="Sun S."/>
            <person name="Springer D."/>
            <person name="Dromer F."/>
            <person name="Young S."/>
            <person name="Zeng Q."/>
            <person name="Chapman S."/>
            <person name="Gujja S."/>
            <person name="Saif S."/>
            <person name="Birren B."/>
        </authorList>
    </citation>
    <scope>NUCLEOTIDE SEQUENCE [LARGE SCALE GENOMIC DNA]</scope>
    <source>
        <strain evidence="7 8">CBS 6039</strain>
    </source>
</reference>
<feature type="region of interest" description="Disordered" evidence="6">
    <location>
        <begin position="121"/>
        <end position="141"/>
    </location>
</feature>
<evidence type="ECO:0000256" key="4">
    <source>
        <dbReference type="ARBA" id="ARBA00015522"/>
    </source>
</evidence>
<dbReference type="PANTHER" id="PTHR13243">
    <property type="entry name" value="HSPC111 PROTEIN-RELATED"/>
    <property type="match status" value="1"/>
</dbReference>
<evidence type="ECO:0000256" key="5">
    <source>
        <dbReference type="ARBA" id="ARBA00023242"/>
    </source>
</evidence>